<sequence>METSEQTIEVVSTVPGNSENLDNSQIQCPICEKCSEEITIEFPKQAVFFLPCKRELSGTSSNEQVSAILLQPVSALESSRQDSRLFDLEITSTLQ</sequence>
<gene>
    <name evidence="1" type="ORF">C1645_830725</name>
</gene>
<accession>A0A397SRM8</accession>
<proteinExistence type="predicted"/>
<evidence type="ECO:0000313" key="2">
    <source>
        <dbReference type="Proteomes" id="UP000265703"/>
    </source>
</evidence>
<reference evidence="1 2" key="1">
    <citation type="submission" date="2018-06" db="EMBL/GenBank/DDBJ databases">
        <title>Comparative genomics reveals the genomic features of Rhizophagus irregularis, R. cerebriforme, R. diaphanum and Gigaspora rosea, and their symbiotic lifestyle signature.</title>
        <authorList>
            <person name="Morin E."/>
            <person name="San Clemente H."/>
            <person name="Chen E.C.H."/>
            <person name="De La Providencia I."/>
            <person name="Hainaut M."/>
            <person name="Kuo A."/>
            <person name="Kohler A."/>
            <person name="Murat C."/>
            <person name="Tang N."/>
            <person name="Roy S."/>
            <person name="Loubradou J."/>
            <person name="Henrissat B."/>
            <person name="Grigoriev I.V."/>
            <person name="Corradi N."/>
            <person name="Roux C."/>
            <person name="Martin F.M."/>
        </authorList>
    </citation>
    <scope>NUCLEOTIDE SEQUENCE [LARGE SCALE GENOMIC DNA]</scope>
    <source>
        <strain evidence="1 2">DAOM 227022</strain>
    </source>
</reference>
<evidence type="ECO:0000313" key="1">
    <source>
        <dbReference type="EMBL" id="RIA85491.1"/>
    </source>
</evidence>
<protein>
    <submittedName>
        <fullName evidence="1">Uncharacterized protein</fullName>
    </submittedName>
</protein>
<dbReference type="EMBL" id="QKYT01000423">
    <property type="protein sequence ID" value="RIA85491.1"/>
    <property type="molecule type" value="Genomic_DNA"/>
</dbReference>
<organism evidence="1 2">
    <name type="scientific">Glomus cerebriforme</name>
    <dbReference type="NCBI Taxonomy" id="658196"/>
    <lineage>
        <taxon>Eukaryota</taxon>
        <taxon>Fungi</taxon>
        <taxon>Fungi incertae sedis</taxon>
        <taxon>Mucoromycota</taxon>
        <taxon>Glomeromycotina</taxon>
        <taxon>Glomeromycetes</taxon>
        <taxon>Glomerales</taxon>
        <taxon>Glomeraceae</taxon>
        <taxon>Glomus</taxon>
    </lineage>
</organism>
<keyword evidence="2" id="KW-1185">Reference proteome</keyword>
<dbReference type="AlphaFoldDB" id="A0A397SRM8"/>
<name>A0A397SRM8_9GLOM</name>
<dbReference type="Proteomes" id="UP000265703">
    <property type="component" value="Unassembled WGS sequence"/>
</dbReference>
<comment type="caution">
    <text evidence="1">The sequence shown here is derived from an EMBL/GenBank/DDBJ whole genome shotgun (WGS) entry which is preliminary data.</text>
</comment>